<gene>
    <name evidence="1" type="ORF">PU560_06180</name>
</gene>
<sequence length="67" mass="6655">VTETSGRTLEVAPAAGGGVDAGTVLAVTSALAGAGHGDAEVELHRRTLEDVFLELTGRGLRSAEAAP</sequence>
<name>A0ABT5TVG5_9MICO</name>
<dbReference type="EMBL" id="JARACI010000763">
    <property type="protein sequence ID" value="MDD9206058.1"/>
    <property type="molecule type" value="Genomic_DNA"/>
</dbReference>
<evidence type="ECO:0000313" key="1">
    <source>
        <dbReference type="EMBL" id="MDD9206058.1"/>
    </source>
</evidence>
<comment type="caution">
    <text evidence="1">The sequence shown here is derived from an EMBL/GenBank/DDBJ whole genome shotgun (WGS) entry which is preliminary data.</text>
</comment>
<evidence type="ECO:0000313" key="2">
    <source>
        <dbReference type="Proteomes" id="UP001165561"/>
    </source>
</evidence>
<evidence type="ECO:0008006" key="3">
    <source>
        <dbReference type="Google" id="ProtNLM"/>
    </source>
</evidence>
<dbReference type="Proteomes" id="UP001165561">
    <property type="component" value="Unassembled WGS sequence"/>
</dbReference>
<accession>A0ABT5TVG5</accession>
<protein>
    <recommendedName>
        <fullName evidence="3">ABC transporter ATP-binding protein</fullName>
    </recommendedName>
</protein>
<proteinExistence type="predicted"/>
<reference evidence="1" key="1">
    <citation type="submission" date="2023-02" db="EMBL/GenBank/DDBJ databases">
        <title>Georgenia sp.10Sc9-8, isolated from a soil sample collected from the Taklamakan desert.</title>
        <authorList>
            <person name="Liu S."/>
        </authorList>
    </citation>
    <scope>NUCLEOTIDE SEQUENCE</scope>
    <source>
        <strain evidence="1">10Sc9-8</strain>
    </source>
</reference>
<organism evidence="1 2">
    <name type="scientific">Georgenia halotolerans</name>
    <dbReference type="NCBI Taxonomy" id="3028317"/>
    <lineage>
        <taxon>Bacteria</taxon>
        <taxon>Bacillati</taxon>
        <taxon>Actinomycetota</taxon>
        <taxon>Actinomycetes</taxon>
        <taxon>Micrococcales</taxon>
        <taxon>Bogoriellaceae</taxon>
        <taxon>Georgenia</taxon>
    </lineage>
</organism>
<keyword evidence="2" id="KW-1185">Reference proteome</keyword>
<feature type="non-terminal residue" evidence="1">
    <location>
        <position position="1"/>
    </location>
</feature>